<reference evidence="3" key="1">
    <citation type="submission" date="2021-05" db="EMBL/GenBank/DDBJ databases">
        <authorList>
            <person name="Kupczok A."/>
            <person name="Weidenbach K."/>
            <person name="Wolf S."/>
            <person name="Fischer M.A."/>
            <person name="Kern T."/>
            <person name="Reetz J."/>
            <person name="Urbanska N."/>
            <person name="Kunzel S."/>
            <person name="Schmitz R.A."/>
            <person name="Rother M."/>
        </authorList>
    </citation>
    <scope>NUCLEOTIDE SEQUENCE [LARGE SCALE GENOMIC DNA]</scope>
</reference>
<evidence type="ECO:0000313" key="2">
    <source>
        <dbReference type="EMBL" id="QXM18640.1"/>
    </source>
</evidence>
<organism evidence="2 3">
    <name type="scientific">Methanoculleus virus Blf4</name>
    <dbReference type="NCBI Taxonomy" id="3070925"/>
    <lineage>
        <taxon>Viruses</taxon>
        <taxon>Duplodnaviria</taxon>
        <taxon>Heunggongvirae</taxon>
        <taxon>Uroviricota</taxon>
        <taxon>Caudoviricetes</taxon>
        <taxon>Pungoviridae</taxon>
        <taxon>Flagovirus</taxon>
        <taxon>Flagovirus limi</taxon>
    </lineage>
</organism>
<dbReference type="EMBL" id="MZ171369">
    <property type="protein sequence ID" value="QXM18640.1"/>
    <property type="molecule type" value="Genomic_DNA"/>
</dbReference>
<keyword evidence="3" id="KW-1185">Reference proteome</keyword>
<feature type="region of interest" description="Disordered" evidence="1">
    <location>
        <begin position="1"/>
        <end position="36"/>
    </location>
</feature>
<sequence length="53" mass="5921">MYLEYSIDTGLRGPESASRRAAEAQLPGDSDIPDAPTIERELGRLIKRDIYGR</sequence>
<name>A0AA49AKQ8_9CAUD</name>
<protein>
    <submittedName>
        <fullName evidence="2">Uncharacterized protein</fullName>
    </submittedName>
</protein>
<evidence type="ECO:0000256" key="1">
    <source>
        <dbReference type="SAM" id="MobiDB-lite"/>
    </source>
</evidence>
<proteinExistence type="predicted"/>
<accession>A0AA49AKQ8</accession>
<dbReference type="Proteomes" id="UP000827556">
    <property type="component" value="Segment"/>
</dbReference>
<evidence type="ECO:0000313" key="3">
    <source>
        <dbReference type="Proteomes" id="UP000827556"/>
    </source>
</evidence>